<dbReference type="SUPFAM" id="SSF53955">
    <property type="entry name" value="Lysozyme-like"/>
    <property type="match status" value="1"/>
</dbReference>
<dbReference type="EC" id="3.2.1.17" evidence="2"/>
<dbReference type="CDD" id="cd16899">
    <property type="entry name" value="LYZ_C_invert"/>
    <property type="match status" value="1"/>
</dbReference>
<evidence type="ECO:0000256" key="4">
    <source>
        <dbReference type="ARBA" id="ARBA00023157"/>
    </source>
</evidence>
<keyword evidence="3" id="KW-0081">Bacteriolytic enzyme</keyword>
<evidence type="ECO:0000256" key="6">
    <source>
        <dbReference type="RuleBase" id="RU004440"/>
    </source>
</evidence>
<dbReference type="PROSITE" id="PS51348">
    <property type="entry name" value="GLYCOSYL_HYDROL_F22_2"/>
    <property type="match status" value="1"/>
</dbReference>
<keyword evidence="5" id="KW-0378">Hydrolase</keyword>
<accession>A0A232F0K9</accession>
<keyword evidence="3" id="KW-0929">Antimicrobial</keyword>
<keyword evidence="5" id="KW-0326">Glycosidase</keyword>
<evidence type="ECO:0000313" key="9">
    <source>
        <dbReference type="EMBL" id="OXU23948.1"/>
    </source>
</evidence>
<keyword evidence="7" id="KW-0732">Signal</keyword>
<comment type="similarity">
    <text evidence="6">Belongs to the glycosyl hydrolase 22 family.</text>
</comment>
<evidence type="ECO:0000256" key="5">
    <source>
        <dbReference type="ARBA" id="ARBA00023295"/>
    </source>
</evidence>
<dbReference type="Pfam" id="PF00062">
    <property type="entry name" value="Lys"/>
    <property type="match status" value="1"/>
</dbReference>
<keyword evidence="4" id="KW-1015">Disulfide bond</keyword>
<feature type="domain" description="Glycosyl hydrolases family 22 (GH22)" evidence="8">
    <location>
        <begin position="94"/>
        <end position="112"/>
    </location>
</feature>
<evidence type="ECO:0000256" key="7">
    <source>
        <dbReference type="SAM" id="SignalP"/>
    </source>
</evidence>
<dbReference type="Proteomes" id="UP000215335">
    <property type="component" value="Unassembled WGS sequence"/>
</dbReference>
<reference evidence="9 10" key="1">
    <citation type="journal article" date="2017" name="Curr. Biol.">
        <title>The Evolution of Venom by Co-option of Single-Copy Genes.</title>
        <authorList>
            <person name="Martinson E.O."/>
            <person name="Mrinalini"/>
            <person name="Kelkar Y.D."/>
            <person name="Chang C.H."/>
            <person name="Werren J.H."/>
        </authorList>
    </citation>
    <scope>NUCLEOTIDE SEQUENCE [LARGE SCALE GENOMIC DNA]</scope>
    <source>
        <strain evidence="9 10">Alberta</strain>
        <tissue evidence="9">Whole body</tissue>
    </source>
</reference>
<feature type="signal peptide" evidence="7">
    <location>
        <begin position="1"/>
        <end position="23"/>
    </location>
</feature>
<dbReference type="InterPro" id="IPR001916">
    <property type="entry name" value="Glyco_hydro_22"/>
</dbReference>
<evidence type="ECO:0000256" key="1">
    <source>
        <dbReference type="ARBA" id="ARBA00000632"/>
    </source>
</evidence>
<dbReference type="STRING" id="543379.A0A232F0K9"/>
<comment type="caution">
    <text evidence="9">The sequence shown here is derived from an EMBL/GenBank/DDBJ whole genome shotgun (WGS) entry which is preliminary data.</text>
</comment>
<dbReference type="GO" id="GO:0042742">
    <property type="term" value="P:defense response to bacterium"/>
    <property type="evidence" value="ECO:0007669"/>
    <property type="project" value="UniProtKB-KW"/>
</dbReference>
<keyword evidence="10" id="KW-1185">Reference proteome</keyword>
<proteinExistence type="inferred from homology"/>
<dbReference type="AlphaFoldDB" id="A0A232F0K9"/>
<dbReference type="GO" id="GO:0031640">
    <property type="term" value="P:killing of cells of another organism"/>
    <property type="evidence" value="ECO:0007669"/>
    <property type="project" value="UniProtKB-KW"/>
</dbReference>
<dbReference type="InterPro" id="IPR019799">
    <property type="entry name" value="Glyco_hydro_22_CS"/>
</dbReference>
<dbReference type="GO" id="GO:0003796">
    <property type="term" value="F:lysozyme activity"/>
    <property type="evidence" value="ECO:0007669"/>
    <property type="project" value="UniProtKB-EC"/>
</dbReference>
<sequence length="184" mass="20398">MARHTTLLLLLSALSAFLLQADARILAQCDAAKELARAGIERTFISNYVCVMKSESNFDTSKKTGPGHKASYSYGIFQISSDKWCSAFRPGGVCNKNCNDFLDDDIRDDIACARTIFKLEGFKHWKGWVKSCKNGNLPNVSGCIIRRDLTEEDLVGDDSDEEEFMPVAPEITDLGETGVLDDPY</sequence>
<dbReference type="PRINTS" id="PR00135">
    <property type="entry name" value="LYZLACT"/>
</dbReference>
<organism evidence="9 10">
    <name type="scientific">Trichomalopsis sarcophagae</name>
    <dbReference type="NCBI Taxonomy" id="543379"/>
    <lineage>
        <taxon>Eukaryota</taxon>
        <taxon>Metazoa</taxon>
        <taxon>Ecdysozoa</taxon>
        <taxon>Arthropoda</taxon>
        <taxon>Hexapoda</taxon>
        <taxon>Insecta</taxon>
        <taxon>Pterygota</taxon>
        <taxon>Neoptera</taxon>
        <taxon>Endopterygota</taxon>
        <taxon>Hymenoptera</taxon>
        <taxon>Apocrita</taxon>
        <taxon>Proctotrupomorpha</taxon>
        <taxon>Chalcidoidea</taxon>
        <taxon>Pteromalidae</taxon>
        <taxon>Pteromalinae</taxon>
        <taxon>Trichomalopsis</taxon>
    </lineage>
</organism>
<dbReference type="SMART" id="SM00263">
    <property type="entry name" value="LYZ1"/>
    <property type="match status" value="1"/>
</dbReference>
<dbReference type="PANTHER" id="PTHR11407:SF63">
    <property type="entry name" value="LYSOZYME C"/>
    <property type="match status" value="1"/>
</dbReference>
<feature type="chain" id="PRO_5012759823" description="lysozyme" evidence="7">
    <location>
        <begin position="24"/>
        <end position="184"/>
    </location>
</feature>
<gene>
    <name evidence="9" type="ORF">TSAR_014178</name>
</gene>
<dbReference type="Gene3D" id="1.10.530.10">
    <property type="match status" value="1"/>
</dbReference>
<dbReference type="OrthoDB" id="6692707at2759"/>
<name>A0A232F0K9_9HYME</name>
<comment type="catalytic activity">
    <reaction evidence="1">
        <text>Hydrolysis of (1-&gt;4)-beta-linkages between N-acetylmuramic acid and N-acetyl-D-glucosamine residues in a peptidoglycan and between N-acetyl-D-glucosamine residues in chitodextrins.</text>
        <dbReference type="EC" id="3.2.1.17"/>
    </reaction>
</comment>
<evidence type="ECO:0000256" key="3">
    <source>
        <dbReference type="ARBA" id="ARBA00022638"/>
    </source>
</evidence>
<dbReference type="EMBL" id="NNAY01001448">
    <property type="protein sequence ID" value="OXU23948.1"/>
    <property type="molecule type" value="Genomic_DNA"/>
</dbReference>
<protein>
    <recommendedName>
        <fullName evidence="2">lysozyme</fullName>
        <ecNumber evidence="2">3.2.1.17</ecNumber>
    </recommendedName>
</protein>
<evidence type="ECO:0000256" key="2">
    <source>
        <dbReference type="ARBA" id="ARBA00012732"/>
    </source>
</evidence>
<dbReference type="InterPro" id="IPR023346">
    <property type="entry name" value="Lysozyme-like_dom_sf"/>
</dbReference>
<dbReference type="PROSITE" id="PS00128">
    <property type="entry name" value="GLYCOSYL_HYDROL_F22_1"/>
    <property type="match status" value="1"/>
</dbReference>
<dbReference type="PANTHER" id="PTHR11407">
    <property type="entry name" value="LYSOZYME C"/>
    <property type="match status" value="1"/>
</dbReference>
<evidence type="ECO:0000313" key="10">
    <source>
        <dbReference type="Proteomes" id="UP000215335"/>
    </source>
</evidence>
<evidence type="ECO:0000259" key="8">
    <source>
        <dbReference type="PROSITE" id="PS00128"/>
    </source>
</evidence>